<dbReference type="AlphaFoldDB" id="A0A841KQR7"/>
<dbReference type="EMBL" id="JACHEN010000002">
    <property type="protein sequence ID" value="MBB6214468.1"/>
    <property type="molecule type" value="Genomic_DNA"/>
</dbReference>
<accession>A0A841KQR7</accession>
<name>A0A841KQR7_9FIRM</name>
<dbReference type="RefSeq" id="WP_184307927.1">
    <property type="nucleotide sequence ID" value="NZ_JACHEN010000002.1"/>
</dbReference>
<reference evidence="1 2" key="1">
    <citation type="submission" date="2020-08" db="EMBL/GenBank/DDBJ databases">
        <title>Genomic Encyclopedia of Type Strains, Phase IV (KMG-IV): sequencing the most valuable type-strain genomes for metagenomic binning, comparative biology and taxonomic classification.</title>
        <authorList>
            <person name="Goeker M."/>
        </authorList>
    </citation>
    <scope>NUCLEOTIDE SEQUENCE [LARGE SCALE GENOMIC DNA]</scope>
    <source>
        <strain evidence="1 2">DSM 103526</strain>
    </source>
</reference>
<evidence type="ECO:0000313" key="1">
    <source>
        <dbReference type="EMBL" id="MBB6214468.1"/>
    </source>
</evidence>
<comment type="caution">
    <text evidence="1">The sequence shown here is derived from an EMBL/GenBank/DDBJ whole genome shotgun (WGS) entry which is preliminary data.</text>
</comment>
<keyword evidence="2" id="KW-1185">Reference proteome</keyword>
<evidence type="ECO:0000313" key="2">
    <source>
        <dbReference type="Proteomes" id="UP000579281"/>
    </source>
</evidence>
<sequence length="127" mass="15004">MSQKSPIWTRQGYIGAKILHSNIRSGNYKLIFAGSEPLEGEQWKIHFILSYSSYNSTHQNIAYSSNFYIPAKPGQHIRFEPYLGITEDANIEYRPRDLVRYQHFYPVQFIKPIRIEIDSLYYEVHCI</sequence>
<protein>
    <submittedName>
        <fullName evidence="1">Uncharacterized protein</fullName>
    </submittedName>
</protein>
<organism evidence="1 2">
    <name type="scientific">Anaerosolibacter carboniphilus</name>
    <dbReference type="NCBI Taxonomy" id="1417629"/>
    <lineage>
        <taxon>Bacteria</taxon>
        <taxon>Bacillati</taxon>
        <taxon>Bacillota</taxon>
        <taxon>Clostridia</taxon>
        <taxon>Peptostreptococcales</taxon>
        <taxon>Thermotaleaceae</taxon>
        <taxon>Anaerosolibacter</taxon>
    </lineage>
</organism>
<proteinExistence type="predicted"/>
<gene>
    <name evidence="1" type="ORF">HNQ80_000548</name>
</gene>
<dbReference type="Proteomes" id="UP000579281">
    <property type="component" value="Unassembled WGS sequence"/>
</dbReference>